<dbReference type="Proteomes" id="UP000619079">
    <property type="component" value="Unassembled WGS sequence"/>
</dbReference>
<dbReference type="InterPro" id="IPR000847">
    <property type="entry name" value="LysR_HTH_N"/>
</dbReference>
<evidence type="ECO:0000259" key="5">
    <source>
        <dbReference type="PROSITE" id="PS50931"/>
    </source>
</evidence>
<accession>A0A8J7ILG1</accession>
<dbReference type="RefSeq" id="WP_199025490.1">
    <property type="nucleotide sequence ID" value="NZ_JAELVR010000009.1"/>
</dbReference>
<dbReference type="PANTHER" id="PTHR30346:SF0">
    <property type="entry name" value="HCA OPERON TRANSCRIPTIONAL ACTIVATOR HCAR"/>
    <property type="match status" value="1"/>
</dbReference>
<reference evidence="6" key="1">
    <citation type="submission" date="2020-12" db="EMBL/GenBank/DDBJ databases">
        <title>Sedimentitalea sp. nov., isolated from sand in Incheon.</title>
        <authorList>
            <person name="Kim W."/>
        </authorList>
    </citation>
    <scope>NUCLEOTIDE SEQUENCE</scope>
    <source>
        <strain evidence="6">CAU 1593</strain>
    </source>
</reference>
<keyword evidence="3" id="KW-0238">DNA-binding</keyword>
<dbReference type="EMBL" id="JAELVR010000009">
    <property type="protein sequence ID" value="MBJ6372618.1"/>
    <property type="molecule type" value="Genomic_DNA"/>
</dbReference>
<keyword evidence="7" id="KW-1185">Reference proteome</keyword>
<dbReference type="Gene3D" id="3.40.190.10">
    <property type="entry name" value="Periplasmic binding protein-like II"/>
    <property type="match status" value="2"/>
</dbReference>
<keyword evidence="4" id="KW-0804">Transcription</keyword>
<comment type="caution">
    <text evidence="6">The sequence shown here is derived from an EMBL/GenBank/DDBJ whole genome shotgun (WGS) entry which is preliminary data.</text>
</comment>
<dbReference type="GO" id="GO:0032993">
    <property type="term" value="C:protein-DNA complex"/>
    <property type="evidence" value="ECO:0007669"/>
    <property type="project" value="TreeGrafter"/>
</dbReference>
<dbReference type="InterPro" id="IPR036388">
    <property type="entry name" value="WH-like_DNA-bd_sf"/>
</dbReference>
<gene>
    <name evidence="6" type="ORF">JF290_13870</name>
</gene>
<feature type="domain" description="HTH lysR-type" evidence="5">
    <location>
        <begin position="4"/>
        <end position="62"/>
    </location>
</feature>
<dbReference type="PROSITE" id="PS50931">
    <property type="entry name" value="HTH_LYSR"/>
    <property type="match status" value="1"/>
</dbReference>
<dbReference type="SUPFAM" id="SSF46785">
    <property type="entry name" value="Winged helix' DNA-binding domain"/>
    <property type="match status" value="1"/>
</dbReference>
<dbReference type="InterPro" id="IPR036390">
    <property type="entry name" value="WH_DNA-bd_sf"/>
</dbReference>
<evidence type="ECO:0000313" key="7">
    <source>
        <dbReference type="Proteomes" id="UP000619079"/>
    </source>
</evidence>
<dbReference type="PRINTS" id="PR00039">
    <property type="entry name" value="HTHLYSR"/>
</dbReference>
<dbReference type="SUPFAM" id="SSF53850">
    <property type="entry name" value="Periplasmic binding protein-like II"/>
    <property type="match status" value="1"/>
</dbReference>
<keyword evidence="2" id="KW-0805">Transcription regulation</keyword>
<sequence length="300" mass="32063">MLYLTLRQYEYVTAIARQGSLSAAADDVNVSQPALSAALSRIESRLGKTLFFRRKGAALVLTPEGRDFVRQAEDLLARAARLERTEPDAPAPQSLVLGCFVDLAPFLLAPALNLMRRNFPGIAVSYRVEGFQALTTAMIDGQVDLAVTYDLGLDAGFDRHTLAHAVPCAHVAADHPLATRSEIDLATLADHPLILFQEGMSAQHVLALFRERDLRPRVVHRAASLEILRSLAAHGEGIGLSHSRPPGHLSYDGRPVVAIPVSDPAAVEPIILARHGTAPLPPQRAGVLSALAGGLGAAWG</sequence>
<comment type="similarity">
    <text evidence="1">Belongs to the LysR transcriptional regulatory family.</text>
</comment>
<dbReference type="Pfam" id="PF03466">
    <property type="entry name" value="LysR_substrate"/>
    <property type="match status" value="1"/>
</dbReference>
<evidence type="ECO:0000313" key="6">
    <source>
        <dbReference type="EMBL" id="MBJ6372618.1"/>
    </source>
</evidence>
<dbReference type="InterPro" id="IPR005119">
    <property type="entry name" value="LysR_subst-bd"/>
</dbReference>
<dbReference type="GO" id="GO:0003677">
    <property type="term" value="F:DNA binding"/>
    <property type="evidence" value="ECO:0007669"/>
    <property type="project" value="UniProtKB-KW"/>
</dbReference>
<evidence type="ECO:0000256" key="3">
    <source>
        <dbReference type="ARBA" id="ARBA00023125"/>
    </source>
</evidence>
<evidence type="ECO:0000256" key="4">
    <source>
        <dbReference type="ARBA" id="ARBA00023163"/>
    </source>
</evidence>
<proteinExistence type="inferred from homology"/>
<name>A0A8J7ILG1_9RHOB</name>
<dbReference type="Pfam" id="PF00126">
    <property type="entry name" value="HTH_1"/>
    <property type="match status" value="1"/>
</dbReference>
<organism evidence="6 7">
    <name type="scientific">Sedimentitalea arenosa</name>
    <dbReference type="NCBI Taxonomy" id="2798803"/>
    <lineage>
        <taxon>Bacteria</taxon>
        <taxon>Pseudomonadati</taxon>
        <taxon>Pseudomonadota</taxon>
        <taxon>Alphaproteobacteria</taxon>
        <taxon>Rhodobacterales</taxon>
        <taxon>Paracoccaceae</taxon>
        <taxon>Sedimentitalea</taxon>
    </lineage>
</organism>
<dbReference type="Gene3D" id="1.10.10.10">
    <property type="entry name" value="Winged helix-like DNA-binding domain superfamily/Winged helix DNA-binding domain"/>
    <property type="match status" value="1"/>
</dbReference>
<dbReference type="GO" id="GO:0003700">
    <property type="term" value="F:DNA-binding transcription factor activity"/>
    <property type="evidence" value="ECO:0007669"/>
    <property type="project" value="InterPro"/>
</dbReference>
<dbReference type="AlphaFoldDB" id="A0A8J7ILG1"/>
<dbReference type="PANTHER" id="PTHR30346">
    <property type="entry name" value="TRANSCRIPTIONAL DUAL REGULATOR HCAR-RELATED"/>
    <property type="match status" value="1"/>
</dbReference>
<evidence type="ECO:0000256" key="1">
    <source>
        <dbReference type="ARBA" id="ARBA00009437"/>
    </source>
</evidence>
<protein>
    <submittedName>
        <fullName evidence="6">LysR family transcriptional regulator</fullName>
    </submittedName>
</protein>
<evidence type="ECO:0000256" key="2">
    <source>
        <dbReference type="ARBA" id="ARBA00023015"/>
    </source>
</evidence>